<protein>
    <submittedName>
        <fullName evidence="10">Phosphate ABC transporter ATP-binding protein</fullName>
    </submittedName>
</protein>
<keyword evidence="8" id="KW-0472">Membrane</keyword>
<accession>A0A1W6Z6V1</accession>
<keyword evidence="11" id="KW-1185">Reference proteome</keyword>
<dbReference type="SUPFAM" id="SSF52540">
    <property type="entry name" value="P-loop containing nucleoside triphosphate hydrolases"/>
    <property type="match status" value="1"/>
</dbReference>
<dbReference type="PANTHER" id="PTHR43166">
    <property type="entry name" value="AMINO ACID IMPORT ATP-BINDING PROTEIN"/>
    <property type="match status" value="1"/>
</dbReference>
<evidence type="ECO:0000256" key="1">
    <source>
        <dbReference type="ARBA" id="ARBA00004202"/>
    </source>
</evidence>
<keyword evidence="5" id="KW-0592">Phosphate transport</keyword>
<evidence type="ECO:0000256" key="3">
    <source>
        <dbReference type="ARBA" id="ARBA00022448"/>
    </source>
</evidence>
<dbReference type="GO" id="GO:0005886">
    <property type="term" value="C:plasma membrane"/>
    <property type="evidence" value="ECO:0007669"/>
    <property type="project" value="UniProtKB-SubCell"/>
</dbReference>
<organism evidence="10 11">
    <name type="scientific">Bordetella genomosp. 13</name>
    <dbReference type="NCBI Taxonomy" id="463040"/>
    <lineage>
        <taxon>Bacteria</taxon>
        <taxon>Pseudomonadati</taxon>
        <taxon>Pseudomonadota</taxon>
        <taxon>Betaproteobacteria</taxon>
        <taxon>Burkholderiales</taxon>
        <taxon>Alcaligenaceae</taxon>
        <taxon>Bordetella</taxon>
    </lineage>
</organism>
<evidence type="ECO:0000256" key="5">
    <source>
        <dbReference type="ARBA" id="ARBA00022592"/>
    </source>
</evidence>
<proteinExistence type="inferred from homology"/>
<dbReference type="KEGG" id="bgm:CAL15_01400"/>
<keyword evidence="3" id="KW-0813">Transport</keyword>
<dbReference type="InterPro" id="IPR003593">
    <property type="entry name" value="AAA+_ATPase"/>
</dbReference>
<reference evidence="10 11" key="1">
    <citation type="submission" date="2017-05" db="EMBL/GenBank/DDBJ databases">
        <title>Complete and WGS of Bordetella genogroups.</title>
        <authorList>
            <person name="Spilker T."/>
            <person name="LiPuma J."/>
        </authorList>
    </citation>
    <scope>NUCLEOTIDE SEQUENCE [LARGE SCALE GENOMIC DNA]</scope>
    <source>
        <strain evidence="10 11">AU7206</strain>
    </source>
</reference>
<dbReference type="InterPro" id="IPR005670">
    <property type="entry name" value="PstB-like"/>
</dbReference>
<dbReference type="InterPro" id="IPR017871">
    <property type="entry name" value="ABC_transporter-like_CS"/>
</dbReference>
<dbReference type="InterPro" id="IPR003439">
    <property type="entry name" value="ABC_transporter-like_ATP-bd"/>
</dbReference>
<keyword evidence="7 10" id="KW-0067">ATP-binding</keyword>
<dbReference type="CDD" id="cd03260">
    <property type="entry name" value="ABC_PstB_phosphate_transporter"/>
    <property type="match status" value="1"/>
</dbReference>
<evidence type="ECO:0000256" key="6">
    <source>
        <dbReference type="ARBA" id="ARBA00022741"/>
    </source>
</evidence>
<dbReference type="InterPro" id="IPR050086">
    <property type="entry name" value="MetN_ABC_transporter-like"/>
</dbReference>
<comment type="similarity">
    <text evidence="2">Belongs to the ABC transporter superfamily.</text>
</comment>
<evidence type="ECO:0000256" key="7">
    <source>
        <dbReference type="ARBA" id="ARBA00022840"/>
    </source>
</evidence>
<name>A0A1W6Z6V1_9BORD</name>
<dbReference type="SMART" id="SM00382">
    <property type="entry name" value="AAA"/>
    <property type="match status" value="1"/>
</dbReference>
<dbReference type="Proteomes" id="UP000194161">
    <property type="component" value="Chromosome"/>
</dbReference>
<evidence type="ECO:0000256" key="2">
    <source>
        <dbReference type="ARBA" id="ARBA00005417"/>
    </source>
</evidence>
<evidence type="ECO:0000259" key="9">
    <source>
        <dbReference type="PROSITE" id="PS50893"/>
    </source>
</evidence>
<dbReference type="STRING" id="463040.CAL15_01400"/>
<keyword evidence="4" id="KW-1003">Cell membrane</keyword>
<dbReference type="GO" id="GO:0005524">
    <property type="term" value="F:ATP binding"/>
    <property type="evidence" value="ECO:0007669"/>
    <property type="project" value="UniProtKB-KW"/>
</dbReference>
<dbReference type="GO" id="GO:0016887">
    <property type="term" value="F:ATP hydrolysis activity"/>
    <property type="evidence" value="ECO:0007669"/>
    <property type="project" value="InterPro"/>
</dbReference>
<dbReference type="Pfam" id="PF00005">
    <property type="entry name" value="ABC_tran"/>
    <property type="match status" value="1"/>
</dbReference>
<feature type="domain" description="ABC transporter" evidence="9">
    <location>
        <begin position="12"/>
        <end position="250"/>
    </location>
</feature>
<dbReference type="AlphaFoldDB" id="A0A1W6Z6V1"/>
<evidence type="ECO:0000256" key="8">
    <source>
        <dbReference type="ARBA" id="ARBA00023136"/>
    </source>
</evidence>
<evidence type="ECO:0000313" key="10">
    <source>
        <dbReference type="EMBL" id="ARP93156.1"/>
    </source>
</evidence>
<dbReference type="PROSITE" id="PS00211">
    <property type="entry name" value="ABC_TRANSPORTER_1"/>
    <property type="match status" value="1"/>
</dbReference>
<gene>
    <name evidence="10" type="ORF">CAL15_01400</name>
</gene>
<dbReference type="EMBL" id="CP021111">
    <property type="protein sequence ID" value="ARP93156.1"/>
    <property type="molecule type" value="Genomic_DNA"/>
</dbReference>
<dbReference type="GO" id="GO:0035435">
    <property type="term" value="P:phosphate ion transmembrane transport"/>
    <property type="evidence" value="ECO:0007669"/>
    <property type="project" value="InterPro"/>
</dbReference>
<dbReference type="InterPro" id="IPR027417">
    <property type="entry name" value="P-loop_NTPase"/>
</dbReference>
<dbReference type="PROSITE" id="PS50893">
    <property type="entry name" value="ABC_TRANSPORTER_2"/>
    <property type="match status" value="1"/>
</dbReference>
<dbReference type="GO" id="GO:0005315">
    <property type="term" value="F:phosphate transmembrane transporter activity"/>
    <property type="evidence" value="ECO:0007669"/>
    <property type="project" value="InterPro"/>
</dbReference>
<dbReference type="Gene3D" id="3.40.50.300">
    <property type="entry name" value="P-loop containing nucleotide triphosphate hydrolases"/>
    <property type="match status" value="1"/>
</dbReference>
<dbReference type="PANTHER" id="PTHR43166:SF9">
    <property type="entry name" value="GLUTAMATE_ASPARTATE IMPORT ATP-BINDING PROTEIN GLTL"/>
    <property type="match status" value="1"/>
</dbReference>
<keyword evidence="6" id="KW-0547">Nucleotide-binding</keyword>
<comment type="subcellular location">
    <subcellularLocation>
        <location evidence="1">Cell membrane</location>
        <topology evidence="1">Peripheral membrane protein</topology>
    </subcellularLocation>
</comment>
<sequence>MSSMRHPEHAPFRGEDLARRQDGTPATAVFVLDGVHVRYGPVHALRDARLSIRAGEKVALVGANGSGKSTLLRVLHGLARPSAGLARCLPTTRQAMLFQHPYMLRTSVLNNVALGLWLRGTPWREARQRAALALEQVEMRELAGRNARGLSGGQKQRLALARAWAQAPEALLLDEPTASLDPHSKREVERLMQVFSASHGATMVFASHNLGQVQRLADRVVYLDHGRILADLPVHDFFNGPLPEPASLFLKGERIL</sequence>
<evidence type="ECO:0000313" key="11">
    <source>
        <dbReference type="Proteomes" id="UP000194161"/>
    </source>
</evidence>
<evidence type="ECO:0000256" key="4">
    <source>
        <dbReference type="ARBA" id="ARBA00022475"/>
    </source>
</evidence>